<accession>A0ABY8MBH7</accession>
<dbReference type="InterPro" id="IPR003346">
    <property type="entry name" value="Transposase_20"/>
</dbReference>
<dbReference type="EMBL" id="CP123001">
    <property type="protein sequence ID" value="WGI71838.1"/>
    <property type="molecule type" value="Genomic_DNA"/>
</dbReference>
<organism evidence="3 4">
    <name type="scientific">Neorhizobium petrolearium</name>
    <dbReference type="NCBI Taxonomy" id="515361"/>
    <lineage>
        <taxon>Bacteria</taxon>
        <taxon>Pseudomonadati</taxon>
        <taxon>Pseudomonadota</taxon>
        <taxon>Alphaproteobacteria</taxon>
        <taxon>Hyphomicrobiales</taxon>
        <taxon>Rhizobiaceae</taxon>
        <taxon>Rhizobium/Agrobacterium group</taxon>
        <taxon>Neorhizobium</taxon>
    </lineage>
</organism>
<evidence type="ECO:0000259" key="2">
    <source>
        <dbReference type="Pfam" id="PF02371"/>
    </source>
</evidence>
<dbReference type="Proteomes" id="UP001227095">
    <property type="component" value="Plasmid unnamed1"/>
</dbReference>
<feature type="domain" description="Transposase IS116/IS110/IS902 C-terminal" evidence="2">
    <location>
        <begin position="85"/>
        <end position="135"/>
    </location>
</feature>
<dbReference type="RefSeq" id="WP_227705326.1">
    <property type="nucleotide sequence ID" value="NZ_CP123001.1"/>
</dbReference>
<keyword evidence="3" id="KW-0614">Plasmid</keyword>
<protein>
    <submittedName>
        <fullName evidence="3">Transposase</fullName>
    </submittedName>
</protein>
<proteinExistence type="predicted"/>
<dbReference type="PANTHER" id="PTHR33055:SF13">
    <property type="entry name" value="TRANSPOSASE"/>
    <property type="match status" value="1"/>
</dbReference>
<dbReference type="InterPro" id="IPR047650">
    <property type="entry name" value="Transpos_IS110"/>
</dbReference>
<name>A0ABY8MBH7_9HYPH</name>
<feature type="region of interest" description="Disordered" evidence="1">
    <location>
        <begin position="16"/>
        <end position="41"/>
    </location>
</feature>
<dbReference type="PANTHER" id="PTHR33055">
    <property type="entry name" value="TRANSPOSASE FOR INSERTION SEQUENCE ELEMENT IS1111A"/>
    <property type="match status" value="1"/>
</dbReference>
<evidence type="ECO:0000256" key="1">
    <source>
        <dbReference type="SAM" id="MobiDB-lite"/>
    </source>
</evidence>
<evidence type="ECO:0000313" key="3">
    <source>
        <dbReference type="EMBL" id="WGI71838.1"/>
    </source>
</evidence>
<evidence type="ECO:0000313" key="4">
    <source>
        <dbReference type="Proteomes" id="UP001227095"/>
    </source>
</evidence>
<geneLocation type="plasmid" evidence="3 4">
    <name>unnamed1</name>
</geneLocation>
<keyword evidence="4" id="KW-1185">Reference proteome</keyword>
<reference evidence="3 4" key="1">
    <citation type="submission" date="2023-04" db="EMBL/GenBank/DDBJ databases">
        <title>Neorhizobium petrolearium OS53, complete genome.</title>
        <authorList>
            <person name="Yu T."/>
        </authorList>
    </citation>
    <scope>NUCLEOTIDE SEQUENCE [LARGE SCALE GENOMIC DNA]</scope>
    <source>
        <strain evidence="3 4">OS53</strain>
        <plasmid evidence="3 4">unnamed1</plasmid>
    </source>
</reference>
<sequence>MTNWWRCARARVSAWPSRSRLARGEPAPGHRSPRPADRDDRGTNGCAHGLVACLAQTKGHPLFGARRRTGNGKGPPGPHAELGHRDRRAISALAGLAPLACGTGAMHDRRCIWGGRKRVRDALYMAALAACRCGPFKAVSTAMREKGKPAKLVVIAVARRLLATLKAAIRDNKAFQP</sequence>
<gene>
    <name evidence="3" type="ORF">QEO92_27200</name>
</gene>
<dbReference type="Pfam" id="PF02371">
    <property type="entry name" value="Transposase_20"/>
    <property type="match status" value="1"/>
</dbReference>